<dbReference type="PANTHER" id="PTHR11639">
    <property type="entry name" value="S100 CALCIUM-BINDING PROTEIN"/>
    <property type="match status" value="1"/>
</dbReference>
<dbReference type="CDD" id="cd00213">
    <property type="entry name" value="S-100"/>
    <property type="match status" value="1"/>
</dbReference>
<sequence>MCSKAGEKPTCMGAASVLYLVKIFKDYASKDQDKDHLSKAELKDLLKNEFSGLVDDSKPEDINKIMAALDHDMDGQVDIQEYMVTLCGLGIAIFEAGKGQCAKKK</sequence>
<gene>
    <name evidence="5" type="ORF">Q5P01_011764</name>
</gene>
<dbReference type="PROSITE" id="PS50222">
    <property type="entry name" value="EF_HAND_2"/>
    <property type="match status" value="1"/>
</dbReference>
<evidence type="ECO:0000256" key="2">
    <source>
        <dbReference type="ARBA" id="ARBA00022723"/>
    </source>
</evidence>
<dbReference type="GO" id="GO:0005509">
    <property type="term" value="F:calcium ion binding"/>
    <property type="evidence" value="ECO:0007669"/>
    <property type="project" value="InterPro"/>
</dbReference>
<feature type="domain" description="EF-hand" evidence="4">
    <location>
        <begin position="57"/>
        <end position="92"/>
    </location>
</feature>
<dbReference type="GO" id="GO:0048306">
    <property type="term" value="F:calcium-dependent protein binding"/>
    <property type="evidence" value="ECO:0007669"/>
    <property type="project" value="TreeGrafter"/>
</dbReference>
<name>A0AA88MXK2_CHASR</name>
<dbReference type="InterPro" id="IPR018247">
    <property type="entry name" value="EF_Hand_1_Ca_BS"/>
</dbReference>
<organism evidence="5 6">
    <name type="scientific">Channa striata</name>
    <name type="common">Snakehead murrel</name>
    <name type="synonym">Ophicephalus striatus</name>
    <dbReference type="NCBI Taxonomy" id="64152"/>
    <lineage>
        <taxon>Eukaryota</taxon>
        <taxon>Metazoa</taxon>
        <taxon>Chordata</taxon>
        <taxon>Craniata</taxon>
        <taxon>Vertebrata</taxon>
        <taxon>Euteleostomi</taxon>
        <taxon>Actinopterygii</taxon>
        <taxon>Neopterygii</taxon>
        <taxon>Teleostei</taxon>
        <taxon>Neoteleostei</taxon>
        <taxon>Acanthomorphata</taxon>
        <taxon>Anabantaria</taxon>
        <taxon>Anabantiformes</taxon>
        <taxon>Channoidei</taxon>
        <taxon>Channidae</taxon>
        <taxon>Channa</taxon>
    </lineage>
</organism>
<dbReference type="InterPro" id="IPR011992">
    <property type="entry name" value="EF-hand-dom_pair"/>
</dbReference>
<protein>
    <recommendedName>
        <fullName evidence="4">EF-hand domain-containing protein</fullName>
    </recommendedName>
</protein>
<dbReference type="GO" id="GO:0046914">
    <property type="term" value="F:transition metal ion binding"/>
    <property type="evidence" value="ECO:0007669"/>
    <property type="project" value="InterPro"/>
</dbReference>
<dbReference type="Gene3D" id="1.10.238.10">
    <property type="entry name" value="EF-hand"/>
    <property type="match status" value="1"/>
</dbReference>
<comment type="similarity">
    <text evidence="1">Belongs to the S-100 family.</text>
</comment>
<comment type="caution">
    <text evidence="5">The sequence shown here is derived from an EMBL/GenBank/DDBJ whole genome shotgun (WGS) entry which is preliminary data.</text>
</comment>
<dbReference type="PANTHER" id="PTHR11639:SF134">
    <property type="entry name" value="PROTEIN S100-A1-RELATED"/>
    <property type="match status" value="1"/>
</dbReference>
<dbReference type="InterPro" id="IPR034325">
    <property type="entry name" value="S-100_dom"/>
</dbReference>
<dbReference type="Proteomes" id="UP001187415">
    <property type="component" value="Unassembled WGS sequence"/>
</dbReference>
<reference evidence="5" key="1">
    <citation type="submission" date="2023-07" db="EMBL/GenBank/DDBJ databases">
        <title>Chromosome-level Genome Assembly of Striped Snakehead (Channa striata).</title>
        <authorList>
            <person name="Liu H."/>
        </authorList>
    </citation>
    <scope>NUCLEOTIDE SEQUENCE</scope>
    <source>
        <strain evidence="5">Gz</strain>
        <tissue evidence="5">Muscle</tissue>
    </source>
</reference>
<evidence type="ECO:0000256" key="1">
    <source>
        <dbReference type="ARBA" id="ARBA00007323"/>
    </source>
</evidence>
<dbReference type="SUPFAM" id="SSF47473">
    <property type="entry name" value="EF-hand"/>
    <property type="match status" value="1"/>
</dbReference>
<evidence type="ECO:0000313" key="6">
    <source>
        <dbReference type="Proteomes" id="UP001187415"/>
    </source>
</evidence>
<keyword evidence="3" id="KW-0106">Calcium</keyword>
<proteinExistence type="inferred from homology"/>
<dbReference type="InterPro" id="IPR002048">
    <property type="entry name" value="EF_hand_dom"/>
</dbReference>
<accession>A0AA88MXK2</accession>
<evidence type="ECO:0000259" key="4">
    <source>
        <dbReference type="PROSITE" id="PS50222"/>
    </source>
</evidence>
<dbReference type="Pfam" id="PF01023">
    <property type="entry name" value="S_100"/>
    <property type="match status" value="1"/>
</dbReference>
<dbReference type="PROSITE" id="PS00018">
    <property type="entry name" value="EF_HAND_1"/>
    <property type="match status" value="1"/>
</dbReference>
<dbReference type="InterPro" id="IPR013787">
    <property type="entry name" value="S100_Ca-bd_sub"/>
</dbReference>
<dbReference type="AlphaFoldDB" id="A0AA88MXK2"/>
<evidence type="ECO:0000256" key="3">
    <source>
        <dbReference type="ARBA" id="ARBA00022837"/>
    </source>
</evidence>
<dbReference type="SMART" id="SM01394">
    <property type="entry name" value="S_100"/>
    <property type="match status" value="1"/>
</dbReference>
<keyword evidence="6" id="KW-1185">Reference proteome</keyword>
<dbReference type="EMBL" id="JAUPFM010000008">
    <property type="protein sequence ID" value="KAK2845105.1"/>
    <property type="molecule type" value="Genomic_DNA"/>
</dbReference>
<keyword evidence="2" id="KW-0479">Metal-binding</keyword>
<evidence type="ECO:0000313" key="5">
    <source>
        <dbReference type="EMBL" id="KAK2845105.1"/>
    </source>
</evidence>